<sequence>MDYTKMDDNQILALGRAGEDEATEFLLQKYGYLVKREVRTVYLIGAETEDLAQEGMIGLFKAIRDYSPDKAASFSTFASVCIRRQIQNAITNSNRKKHVPLNSYVSLYMNSEEGDNFMLEERLSTSREEDPEKLLIAREQIEDRNARIKKELSKLEQQVLKLYLQGLSYEEIAEQLGKTEKSIDNALQRIRGKLSRK</sequence>
<feature type="domain" description="HTH luxR-type" evidence="9">
    <location>
        <begin position="149"/>
        <end position="195"/>
    </location>
</feature>
<dbReference type="PANTHER" id="PTHR30385:SF1">
    <property type="entry name" value="RNA POLYMERASE SIGMA-H FACTOR"/>
    <property type="match status" value="1"/>
</dbReference>
<evidence type="ECO:0000256" key="3">
    <source>
        <dbReference type="ARBA" id="ARBA00023015"/>
    </source>
</evidence>
<evidence type="ECO:0000313" key="10">
    <source>
        <dbReference type="EMBL" id="MCC2217854.1"/>
    </source>
</evidence>
<evidence type="ECO:0000259" key="9">
    <source>
        <dbReference type="SMART" id="SM00421"/>
    </source>
</evidence>
<evidence type="ECO:0000256" key="8">
    <source>
        <dbReference type="SAM" id="Coils"/>
    </source>
</evidence>
<proteinExistence type="inferred from homology"/>
<dbReference type="InterPro" id="IPR013325">
    <property type="entry name" value="RNA_pol_sigma_r2"/>
</dbReference>
<keyword evidence="6" id="KW-0804">Transcription</keyword>
<dbReference type="PIRSF" id="PIRSF002939">
    <property type="entry name" value="RNA_polymerase_sigma-H_factor"/>
    <property type="match status" value="1"/>
</dbReference>
<dbReference type="NCBIfam" id="TIGR02937">
    <property type="entry name" value="sigma70-ECF"/>
    <property type="match status" value="1"/>
</dbReference>
<dbReference type="InterPro" id="IPR013249">
    <property type="entry name" value="RNA_pol_sigma70_r4_t2"/>
</dbReference>
<keyword evidence="11" id="KW-1185">Reference proteome</keyword>
<feature type="coiled-coil region" evidence="8">
    <location>
        <begin position="138"/>
        <end position="189"/>
    </location>
</feature>
<dbReference type="Proteomes" id="UP001198495">
    <property type="component" value="Unassembled WGS sequence"/>
</dbReference>
<dbReference type="PANTHER" id="PTHR30385">
    <property type="entry name" value="SIGMA FACTOR F FLAGELLAR"/>
    <property type="match status" value="1"/>
</dbReference>
<dbReference type="SMART" id="SM00421">
    <property type="entry name" value="HTH_LUXR"/>
    <property type="match status" value="1"/>
</dbReference>
<dbReference type="SUPFAM" id="SSF88946">
    <property type="entry name" value="Sigma2 domain of RNA polymerase sigma factors"/>
    <property type="match status" value="1"/>
</dbReference>
<evidence type="ECO:0000256" key="1">
    <source>
        <dbReference type="ARBA" id="ARBA00007788"/>
    </source>
</evidence>
<dbReference type="EMBL" id="JAJEQT010000001">
    <property type="protein sequence ID" value="MCC2217854.1"/>
    <property type="molecule type" value="Genomic_DNA"/>
</dbReference>
<evidence type="ECO:0000313" key="11">
    <source>
        <dbReference type="Proteomes" id="UP001198495"/>
    </source>
</evidence>
<dbReference type="RefSeq" id="WP_242995402.1">
    <property type="nucleotide sequence ID" value="NZ_JAJEQT010000001.1"/>
</dbReference>
<name>A0ABS8FM99_9FIRM</name>
<gene>
    <name evidence="10" type="primary">sigH</name>
    <name evidence="10" type="ORF">LKD28_02225</name>
</gene>
<keyword evidence="3" id="KW-0805">Transcription regulation</keyword>
<dbReference type="Pfam" id="PF08281">
    <property type="entry name" value="Sigma70_r4_2"/>
    <property type="match status" value="1"/>
</dbReference>
<comment type="similarity">
    <text evidence="1">Belongs to the sigma-70 factor family.</text>
</comment>
<evidence type="ECO:0000256" key="2">
    <source>
        <dbReference type="ARBA" id="ARBA00021245"/>
    </source>
</evidence>
<evidence type="ECO:0000256" key="5">
    <source>
        <dbReference type="ARBA" id="ARBA00023125"/>
    </source>
</evidence>
<evidence type="ECO:0000256" key="7">
    <source>
        <dbReference type="ARBA" id="ARBA00024701"/>
    </source>
</evidence>
<dbReference type="InterPro" id="IPR016371">
    <property type="entry name" value="RNA_pol_sigma-H_factor"/>
</dbReference>
<evidence type="ECO:0000256" key="6">
    <source>
        <dbReference type="ARBA" id="ARBA00023163"/>
    </source>
</evidence>
<organism evidence="10 11">
    <name type="scientific">Coprococcus hominis</name>
    <name type="common">ex Arizal et al. 2022</name>
    <dbReference type="NCBI Taxonomy" id="2881262"/>
    <lineage>
        <taxon>Bacteria</taxon>
        <taxon>Bacillati</taxon>
        <taxon>Bacillota</taxon>
        <taxon>Clostridia</taxon>
        <taxon>Lachnospirales</taxon>
        <taxon>Lachnospiraceae</taxon>
        <taxon>Coprococcus</taxon>
    </lineage>
</organism>
<dbReference type="Gene3D" id="1.10.10.10">
    <property type="entry name" value="Winged helix-like DNA-binding domain superfamily/Winged helix DNA-binding domain"/>
    <property type="match status" value="1"/>
</dbReference>
<dbReference type="NCBIfam" id="NF006148">
    <property type="entry name" value="PRK08295.1-5"/>
    <property type="match status" value="1"/>
</dbReference>
<dbReference type="Pfam" id="PF04542">
    <property type="entry name" value="Sigma70_r2"/>
    <property type="match status" value="1"/>
</dbReference>
<dbReference type="InterPro" id="IPR014284">
    <property type="entry name" value="RNA_pol_sigma-70_dom"/>
</dbReference>
<dbReference type="InterPro" id="IPR016032">
    <property type="entry name" value="Sig_transdc_resp-reg_C-effctor"/>
</dbReference>
<comment type="function">
    <text evidence="7">Sigma factors are initiation factors that promote the attachment of RNA polymerase to specific initiation sites and are then released. Sigma-S contributes to the protection against external stress, thus playing a role in cellular fitness and survival.</text>
</comment>
<protein>
    <recommendedName>
        <fullName evidence="2">RNA polymerase sigma factor SigS</fullName>
    </recommendedName>
</protein>
<dbReference type="InterPro" id="IPR036388">
    <property type="entry name" value="WH-like_DNA-bd_sf"/>
</dbReference>
<evidence type="ECO:0000256" key="4">
    <source>
        <dbReference type="ARBA" id="ARBA00023082"/>
    </source>
</evidence>
<dbReference type="PRINTS" id="PR00046">
    <property type="entry name" value="SIGMA70FCT"/>
</dbReference>
<keyword evidence="4" id="KW-0731">Sigma factor</keyword>
<dbReference type="InterPro" id="IPR000792">
    <property type="entry name" value="Tscrpt_reg_LuxR_C"/>
</dbReference>
<reference evidence="10 11" key="1">
    <citation type="submission" date="2021-10" db="EMBL/GenBank/DDBJ databases">
        <title>Anaerobic single-cell dispensing facilitates the cultivation of human gut bacteria.</title>
        <authorList>
            <person name="Afrizal A."/>
        </authorList>
    </citation>
    <scope>NUCLEOTIDE SEQUENCE [LARGE SCALE GENOMIC DNA]</scope>
    <source>
        <strain evidence="10 11">CLA-AA-H212</strain>
    </source>
</reference>
<dbReference type="InterPro" id="IPR007627">
    <property type="entry name" value="RNA_pol_sigma70_r2"/>
</dbReference>
<accession>A0ABS8FM99</accession>
<dbReference type="SUPFAM" id="SSF46894">
    <property type="entry name" value="C-terminal effector domain of the bipartite response regulators"/>
    <property type="match status" value="1"/>
</dbReference>
<comment type="caution">
    <text evidence="10">The sequence shown here is derived from an EMBL/GenBank/DDBJ whole genome shotgun (WGS) entry which is preliminary data.</text>
</comment>
<keyword evidence="8" id="KW-0175">Coiled coil</keyword>
<keyword evidence="5" id="KW-0238">DNA-binding</keyword>
<dbReference type="Gene3D" id="1.20.120.1810">
    <property type="match status" value="1"/>
</dbReference>
<dbReference type="InterPro" id="IPR000943">
    <property type="entry name" value="RNA_pol_sigma70"/>
</dbReference>